<evidence type="ECO:0000313" key="11">
    <source>
        <dbReference type="RefSeq" id="XP_018015568.1"/>
    </source>
</evidence>
<feature type="compositionally biased region" description="Low complexity" evidence="8">
    <location>
        <begin position="352"/>
        <end position="368"/>
    </location>
</feature>
<feature type="compositionally biased region" description="Basic and acidic residues" evidence="8">
    <location>
        <begin position="270"/>
        <end position="280"/>
    </location>
</feature>
<dbReference type="GO" id="GO:0000981">
    <property type="term" value="F:DNA-binding transcription factor activity, RNA polymerase II-specific"/>
    <property type="evidence" value="ECO:0007669"/>
    <property type="project" value="TreeGrafter"/>
</dbReference>
<dbReference type="FunFam" id="1.10.10.10:FF:000003">
    <property type="entry name" value="Paired box protein Pax-6"/>
    <property type="match status" value="1"/>
</dbReference>
<evidence type="ECO:0000256" key="5">
    <source>
        <dbReference type="ARBA" id="ARBA00023125"/>
    </source>
</evidence>
<evidence type="ECO:0000256" key="3">
    <source>
        <dbReference type="ARBA" id="ARBA00022724"/>
    </source>
</evidence>
<dbReference type="GO" id="GO:0000978">
    <property type="term" value="F:RNA polymerase II cis-regulatory region sequence-specific DNA binding"/>
    <property type="evidence" value="ECO:0007669"/>
    <property type="project" value="TreeGrafter"/>
</dbReference>
<keyword evidence="3" id="KW-0563">Paired box</keyword>
<dbReference type="InterPro" id="IPR043565">
    <property type="entry name" value="PAX_fam"/>
</dbReference>
<dbReference type="RefSeq" id="XP_018015568.1">
    <property type="nucleotide sequence ID" value="XM_018160079.2"/>
</dbReference>
<evidence type="ECO:0000256" key="4">
    <source>
        <dbReference type="ARBA" id="ARBA00023015"/>
    </source>
</evidence>
<feature type="compositionally biased region" description="Low complexity" evidence="8">
    <location>
        <begin position="313"/>
        <end position="333"/>
    </location>
</feature>
<feature type="region of interest" description="Disordered" evidence="8">
    <location>
        <begin position="270"/>
        <end position="401"/>
    </location>
</feature>
<accession>A0A8B7NPF7</accession>
<organism evidence="10 11">
    <name type="scientific">Hyalella azteca</name>
    <name type="common">Amphipod</name>
    <dbReference type="NCBI Taxonomy" id="294128"/>
    <lineage>
        <taxon>Eukaryota</taxon>
        <taxon>Metazoa</taxon>
        <taxon>Ecdysozoa</taxon>
        <taxon>Arthropoda</taxon>
        <taxon>Crustacea</taxon>
        <taxon>Multicrustacea</taxon>
        <taxon>Malacostraca</taxon>
        <taxon>Eumalacostraca</taxon>
        <taxon>Peracarida</taxon>
        <taxon>Amphipoda</taxon>
        <taxon>Senticaudata</taxon>
        <taxon>Talitrida</taxon>
        <taxon>Talitroidea</taxon>
        <taxon>Hyalellidae</taxon>
        <taxon>Hyalella</taxon>
    </lineage>
</organism>
<keyword evidence="5" id="KW-0238">DNA-binding</keyword>
<evidence type="ECO:0000256" key="1">
    <source>
        <dbReference type="ARBA" id="ARBA00004123"/>
    </source>
</evidence>
<comment type="subcellular location">
    <subcellularLocation>
        <location evidence="1">Nucleus</location>
    </subcellularLocation>
</comment>
<dbReference type="InterPro" id="IPR009057">
    <property type="entry name" value="Homeodomain-like_sf"/>
</dbReference>
<dbReference type="InterPro" id="IPR001523">
    <property type="entry name" value="Paired_dom"/>
</dbReference>
<dbReference type="PANTHER" id="PTHR45636">
    <property type="entry name" value="PAIRED BOX PROTEIN PAX-6-RELATED-RELATED"/>
    <property type="match status" value="1"/>
</dbReference>
<feature type="compositionally biased region" description="Polar residues" evidence="8">
    <location>
        <begin position="290"/>
        <end position="303"/>
    </location>
</feature>
<evidence type="ECO:0000313" key="10">
    <source>
        <dbReference type="Proteomes" id="UP000694843"/>
    </source>
</evidence>
<evidence type="ECO:0000256" key="2">
    <source>
        <dbReference type="ARBA" id="ARBA00022473"/>
    </source>
</evidence>
<dbReference type="OrthoDB" id="3225452at2759"/>
<evidence type="ECO:0000256" key="8">
    <source>
        <dbReference type="SAM" id="MobiDB-lite"/>
    </source>
</evidence>
<dbReference type="SMART" id="SM00351">
    <property type="entry name" value="PAX"/>
    <property type="match status" value="1"/>
</dbReference>
<dbReference type="PANTHER" id="PTHR45636:SF41">
    <property type="entry name" value="PAIRED BOX PROTEIN PAX-6-RELATED"/>
    <property type="match status" value="1"/>
</dbReference>
<feature type="domain" description="Paired" evidence="9">
    <location>
        <begin position="64"/>
        <end position="187"/>
    </location>
</feature>
<dbReference type="Gene3D" id="1.10.10.10">
    <property type="entry name" value="Winged helix-like DNA-binding domain superfamily/Winged helix DNA-binding domain"/>
    <property type="match status" value="1"/>
</dbReference>
<reference evidence="11" key="1">
    <citation type="submission" date="2025-08" db="UniProtKB">
        <authorList>
            <consortium name="RefSeq"/>
        </authorList>
    </citation>
    <scope>IDENTIFICATION</scope>
    <source>
        <tissue evidence="11">Whole organism</tissue>
    </source>
</reference>
<dbReference type="InterPro" id="IPR036388">
    <property type="entry name" value="WH-like_DNA-bd_sf"/>
</dbReference>
<feature type="compositionally biased region" description="Low complexity" evidence="8">
    <location>
        <begin position="379"/>
        <end position="393"/>
    </location>
</feature>
<dbReference type="GeneID" id="108672428"/>
<sequence length="419" mass="44449">MTSMPPVLPYYSPPGREGFPTRPIVMAPTHSGLTAMTHAGHNSPFPPTSFEAVALAAAAAARYGPGAILPTHGASATVSSAPPLSHVPSSITNMAPIRQYDIFQQQTATMAKILSFCGTGSLRPSGMIGGSKPKVATPQVVNKIESYKRENPTIFAWEIRDKLISENVCTTNTAPSVSSINRILRNRAAERTAAEFARAAGCNYYGLLPVYPNLAGVTPALYGGPGVLSTLALPPAPGGPPCVYGPIRPFDKPPSNSWPLPDHLRDARDHHEALQERVGDESEDDDRPQNSESSSPVHSTQPDSNKKRPKSRTPLAASSPSAISSTTTTPPTSNKSRISFSVESYILGNPQPTTSANDTPTTSTTTSPAFGEEQSPVILMSPSNPPLVSSLSPDMGPSRLNMSKVSRFHPWIGNQVSPR</sequence>
<evidence type="ECO:0000259" key="9">
    <source>
        <dbReference type="PROSITE" id="PS51057"/>
    </source>
</evidence>
<keyword evidence="6" id="KW-0804">Transcription</keyword>
<dbReference type="SUPFAM" id="SSF46689">
    <property type="entry name" value="Homeodomain-like"/>
    <property type="match status" value="1"/>
</dbReference>
<dbReference type="KEGG" id="hazt:108672428"/>
<evidence type="ECO:0000256" key="7">
    <source>
        <dbReference type="ARBA" id="ARBA00023242"/>
    </source>
</evidence>
<keyword evidence="7" id="KW-0539">Nucleus</keyword>
<gene>
    <name evidence="11" type="primary">LOC108672428</name>
</gene>
<keyword evidence="2" id="KW-0217">Developmental protein</keyword>
<dbReference type="Proteomes" id="UP000694843">
    <property type="component" value="Unplaced"/>
</dbReference>
<dbReference type="GO" id="GO:0005634">
    <property type="term" value="C:nucleus"/>
    <property type="evidence" value="ECO:0007669"/>
    <property type="project" value="UniProtKB-SubCell"/>
</dbReference>
<dbReference type="AlphaFoldDB" id="A0A8B7NPF7"/>
<keyword evidence="10" id="KW-1185">Reference proteome</keyword>
<evidence type="ECO:0000256" key="6">
    <source>
        <dbReference type="ARBA" id="ARBA00023163"/>
    </source>
</evidence>
<keyword evidence="4" id="KW-0805">Transcription regulation</keyword>
<protein>
    <submittedName>
        <fullName evidence="11">Uncharacterized protein LOC108672428 isoform X1</fullName>
    </submittedName>
</protein>
<name>A0A8B7NPF7_HYAAZ</name>
<dbReference type="PROSITE" id="PS51057">
    <property type="entry name" value="PAIRED_2"/>
    <property type="match status" value="1"/>
</dbReference>
<dbReference type="Pfam" id="PF00292">
    <property type="entry name" value="PAX"/>
    <property type="match status" value="1"/>
</dbReference>
<proteinExistence type="predicted"/>